<proteinExistence type="inferred from homology"/>
<keyword evidence="3" id="KW-0328">Glycosyltransferase</keyword>
<dbReference type="GO" id="GO:0047280">
    <property type="term" value="F:nicotinamide phosphoribosyltransferase activity"/>
    <property type="evidence" value="ECO:0007669"/>
    <property type="project" value="UniProtKB-EC"/>
</dbReference>
<dbReference type="Gene3D" id="3.20.20.70">
    <property type="entry name" value="Aldolase class I"/>
    <property type="match status" value="1"/>
</dbReference>
<comment type="similarity">
    <text evidence="1">Belongs to the NAPRTase family.</text>
</comment>
<dbReference type="EC" id="2.4.2.12" evidence="6"/>
<name>A0A0F9FGB0_9ZZZZ</name>
<evidence type="ECO:0000256" key="3">
    <source>
        <dbReference type="ARBA" id="ARBA00022676"/>
    </source>
</evidence>
<dbReference type="PANTHER" id="PTHR43816:SF1">
    <property type="entry name" value="NICOTINAMIDE PHOSPHORIBOSYLTRANSFERASE"/>
    <property type="match status" value="1"/>
</dbReference>
<sequence>HSTMSSWGGPEGELPAMKNMLDQFAKPGTLVAVVSDTYDIYNACTNYWGDKLKQQVLDSGATIVVRPDSGHPPTMVVEVLDMLDESYGSTINSKGYKVLHDSIRVIQGDGMDVEMLVEVLDEIKASGYSVENLAFGCGGGLLQKMDRDTQKFAQKASAVCVDGKWIDAFKDPVTDKGKISKKGRLALYRDTITNDYITGRGSQAESHHSTYDPVLETVFLNGKVVKEYHFDEVRSNSEL</sequence>
<dbReference type="PANTHER" id="PTHR43816">
    <property type="entry name" value="NICOTINAMIDE PHOSPHORIBOSYLTRANSFERASE"/>
    <property type="match status" value="1"/>
</dbReference>
<evidence type="ECO:0000256" key="2">
    <source>
        <dbReference type="ARBA" id="ARBA00022642"/>
    </source>
</evidence>
<dbReference type="GO" id="GO:0009435">
    <property type="term" value="P:NAD+ biosynthetic process"/>
    <property type="evidence" value="ECO:0007669"/>
    <property type="project" value="InterPro"/>
</dbReference>
<gene>
    <name evidence="9" type="ORF">LCGC14_2247110</name>
</gene>
<evidence type="ECO:0000256" key="6">
    <source>
        <dbReference type="ARBA" id="ARBA00035024"/>
    </source>
</evidence>
<comment type="caution">
    <text evidence="9">The sequence shown here is derived from an EMBL/GenBank/DDBJ whole genome shotgun (WGS) entry which is preliminary data.</text>
</comment>
<evidence type="ECO:0000256" key="7">
    <source>
        <dbReference type="ARBA" id="ARBA00035036"/>
    </source>
</evidence>
<evidence type="ECO:0000313" key="9">
    <source>
        <dbReference type="EMBL" id="KKL56265.1"/>
    </source>
</evidence>
<dbReference type="InterPro" id="IPR041525">
    <property type="entry name" value="N/Namide_PRibTrfase"/>
</dbReference>
<evidence type="ECO:0000256" key="5">
    <source>
        <dbReference type="ARBA" id="ARBA00035007"/>
    </source>
</evidence>
<dbReference type="Pfam" id="PF04095">
    <property type="entry name" value="NAPRTase"/>
    <property type="match status" value="1"/>
</dbReference>
<evidence type="ECO:0000256" key="4">
    <source>
        <dbReference type="ARBA" id="ARBA00022679"/>
    </source>
</evidence>
<feature type="domain" description="Nicotinate/nicotinamide phosphoribosyltransferase" evidence="8">
    <location>
        <begin position="1"/>
        <end position="192"/>
    </location>
</feature>
<accession>A0A0F9FGB0</accession>
<dbReference type="SUPFAM" id="SSF51690">
    <property type="entry name" value="Nicotinate/Quinolinate PRTase C-terminal domain-like"/>
    <property type="match status" value="1"/>
</dbReference>
<feature type="non-terminal residue" evidence="9">
    <location>
        <position position="1"/>
    </location>
</feature>
<organism evidence="9">
    <name type="scientific">marine sediment metagenome</name>
    <dbReference type="NCBI Taxonomy" id="412755"/>
    <lineage>
        <taxon>unclassified sequences</taxon>
        <taxon>metagenomes</taxon>
        <taxon>ecological metagenomes</taxon>
    </lineage>
</organism>
<keyword evidence="2" id="KW-0662">Pyridine nucleotide biosynthesis</keyword>
<dbReference type="AlphaFoldDB" id="A0A0F9FGB0"/>
<comment type="pathway">
    <text evidence="5">Cofactor biosynthesis; NAD(+) biosynthesis; nicotinamide D-ribonucleotide from 5-phospho-alpha-D-ribose 1-diphosphate and nicotinamide: step 1/1.</text>
</comment>
<dbReference type="InterPro" id="IPR016471">
    <property type="entry name" value="Nicotinamide_PRibTrfase"/>
</dbReference>
<dbReference type="InterPro" id="IPR013785">
    <property type="entry name" value="Aldolase_TIM"/>
</dbReference>
<keyword evidence="4" id="KW-0808">Transferase</keyword>
<protein>
    <recommendedName>
        <fullName evidence="7">Nicotinamide phosphoribosyltransferase</fullName>
        <ecNumber evidence="6">2.4.2.12</ecNumber>
    </recommendedName>
</protein>
<dbReference type="InterPro" id="IPR036068">
    <property type="entry name" value="Nicotinate_pribotase-like_C"/>
</dbReference>
<reference evidence="9" key="1">
    <citation type="journal article" date="2015" name="Nature">
        <title>Complex archaea that bridge the gap between prokaryotes and eukaryotes.</title>
        <authorList>
            <person name="Spang A."/>
            <person name="Saw J.H."/>
            <person name="Jorgensen S.L."/>
            <person name="Zaremba-Niedzwiedzka K."/>
            <person name="Martijn J."/>
            <person name="Lind A.E."/>
            <person name="van Eijk R."/>
            <person name="Schleper C."/>
            <person name="Guy L."/>
            <person name="Ettema T.J."/>
        </authorList>
    </citation>
    <scope>NUCLEOTIDE SEQUENCE</scope>
</reference>
<dbReference type="EMBL" id="LAZR01030553">
    <property type="protein sequence ID" value="KKL56265.1"/>
    <property type="molecule type" value="Genomic_DNA"/>
</dbReference>
<evidence type="ECO:0000259" key="8">
    <source>
        <dbReference type="Pfam" id="PF04095"/>
    </source>
</evidence>
<evidence type="ECO:0000256" key="1">
    <source>
        <dbReference type="ARBA" id="ARBA00010897"/>
    </source>
</evidence>